<evidence type="ECO:0000256" key="2">
    <source>
        <dbReference type="ARBA" id="ARBA00022730"/>
    </source>
</evidence>
<dbReference type="HAMAP" id="MF_00503">
    <property type="entry name" value="Ribosomal_bL9"/>
    <property type="match status" value="1"/>
</dbReference>
<dbReference type="GO" id="GO:0003735">
    <property type="term" value="F:structural constituent of ribosome"/>
    <property type="evidence" value="ECO:0007669"/>
    <property type="project" value="InterPro"/>
</dbReference>
<dbReference type="SUPFAM" id="SSF55658">
    <property type="entry name" value="L9 N-domain-like"/>
    <property type="match status" value="1"/>
</dbReference>
<evidence type="ECO:0000256" key="1">
    <source>
        <dbReference type="ARBA" id="ARBA00010605"/>
    </source>
</evidence>
<evidence type="ECO:0000256" key="7">
    <source>
        <dbReference type="HAMAP-Rule" id="MF_00503"/>
    </source>
</evidence>
<gene>
    <name evidence="7" type="primary">rplI</name>
    <name evidence="10" type="ORF">A2660_02485</name>
</gene>
<comment type="similarity">
    <text evidence="1 7">Belongs to the bacterial ribosomal protein bL9 family.</text>
</comment>
<keyword evidence="2 7" id="KW-0699">rRNA-binding</keyword>
<keyword evidence="5 7" id="KW-0687">Ribonucleoprotein</keyword>
<dbReference type="InterPro" id="IPR020069">
    <property type="entry name" value="Ribosomal_bL9_C"/>
</dbReference>
<dbReference type="SUPFAM" id="SSF55653">
    <property type="entry name" value="Ribosomal protein L9 C-domain"/>
    <property type="match status" value="1"/>
</dbReference>
<dbReference type="GO" id="GO:0019843">
    <property type="term" value="F:rRNA binding"/>
    <property type="evidence" value="ECO:0007669"/>
    <property type="project" value="UniProtKB-UniRule"/>
</dbReference>
<keyword evidence="3 7" id="KW-0694">RNA-binding</keyword>
<evidence type="ECO:0000259" key="8">
    <source>
        <dbReference type="Pfam" id="PF01281"/>
    </source>
</evidence>
<organism evidence="10 11">
    <name type="scientific">Candidatus Doudnabacteria bacterium RIFCSPHIGHO2_01_FULL_45_18</name>
    <dbReference type="NCBI Taxonomy" id="1817823"/>
    <lineage>
        <taxon>Bacteria</taxon>
        <taxon>Candidatus Doudnaibacteriota</taxon>
    </lineage>
</organism>
<dbReference type="PANTHER" id="PTHR21368">
    <property type="entry name" value="50S RIBOSOMAL PROTEIN L9"/>
    <property type="match status" value="1"/>
</dbReference>
<evidence type="ECO:0000256" key="6">
    <source>
        <dbReference type="ARBA" id="ARBA00035292"/>
    </source>
</evidence>
<dbReference type="Pfam" id="PF03948">
    <property type="entry name" value="Ribosomal_L9_C"/>
    <property type="match status" value="1"/>
</dbReference>
<reference evidence="10 11" key="1">
    <citation type="journal article" date="2016" name="Nat. Commun.">
        <title>Thousands of microbial genomes shed light on interconnected biogeochemical processes in an aquifer system.</title>
        <authorList>
            <person name="Anantharaman K."/>
            <person name="Brown C.T."/>
            <person name="Hug L.A."/>
            <person name="Sharon I."/>
            <person name="Castelle C.J."/>
            <person name="Probst A.J."/>
            <person name="Thomas B.C."/>
            <person name="Singh A."/>
            <person name="Wilkins M.J."/>
            <person name="Karaoz U."/>
            <person name="Brodie E.L."/>
            <person name="Williams K.H."/>
            <person name="Hubbard S.S."/>
            <person name="Banfield J.F."/>
        </authorList>
    </citation>
    <scope>NUCLEOTIDE SEQUENCE [LARGE SCALE GENOMIC DNA]</scope>
</reference>
<evidence type="ECO:0000256" key="5">
    <source>
        <dbReference type="ARBA" id="ARBA00023274"/>
    </source>
</evidence>
<dbReference type="Pfam" id="PF01281">
    <property type="entry name" value="Ribosomal_L9_N"/>
    <property type="match status" value="1"/>
</dbReference>
<evidence type="ECO:0000313" key="10">
    <source>
        <dbReference type="EMBL" id="OGE80173.1"/>
    </source>
</evidence>
<dbReference type="InterPro" id="IPR009027">
    <property type="entry name" value="Ribosomal_bL9/RNase_H1_N"/>
</dbReference>
<proteinExistence type="inferred from homology"/>
<evidence type="ECO:0000313" key="11">
    <source>
        <dbReference type="Proteomes" id="UP000176233"/>
    </source>
</evidence>
<dbReference type="InterPro" id="IPR000244">
    <property type="entry name" value="Ribosomal_bL9"/>
</dbReference>
<name>A0A1F5NRC1_9BACT</name>
<protein>
    <recommendedName>
        <fullName evidence="6 7">Large ribosomal subunit protein bL9</fullName>
    </recommendedName>
</protein>
<dbReference type="InterPro" id="IPR036935">
    <property type="entry name" value="Ribosomal_bL9_N_sf"/>
</dbReference>
<dbReference type="Gene3D" id="3.10.430.100">
    <property type="entry name" value="Ribosomal protein L9, C-terminal domain"/>
    <property type="match status" value="1"/>
</dbReference>
<evidence type="ECO:0000259" key="9">
    <source>
        <dbReference type="Pfam" id="PF03948"/>
    </source>
</evidence>
<dbReference type="GO" id="GO:1990904">
    <property type="term" value="C:ribonucleoprotein complex"/>
    <property type="evidence" value="ECO:0007669"/>
    <property type="project" value="UniProtKB-KW"/>
</dbReference>
<dbReference type="InterPro" id="IPR036791">
    <property type="entry name" value="Ribosomal_bL9_C_sf"/>
</dbReference>
<keyword evidence="4 7" id="KW-0689">Ribosomal protein</keyword>
<comment type="function">
    <text evidence="7">Binds to the 23S rRNA.</text>
</comment>
<evidence type="ECO:0000256" key="3">
    <source>
        <dbReference type="ARBA" id="ARBA00022884"/>
    </source>
</evidence>
<dbReference type="Gene3D" id="3.40.5.10">
    <property type="entry name" value="Ribosomal protein L9, N-terminal domain"/>
    <property type="match status" value="1"/>
</dbReference>
<dbReference type="GO" id="GO:0005840">
    <property type="term" value="C:ribosome"/>
    <property type="evidence" value="ECO:0007669"/>
    <property type="project" value="UniProtKB-KW"/>
</dbReference>
<dbReference type="NCBIfam" id="TIGR00158">
    <property type="entry name" value="L9"/>
    <property type="match status" value="1"/>
</dbReference>
<feature type="domain" description="Ribosomal protein L9" evidence="8">
    <location>
        <begin position="1"/>
        <end position="46"/>
    </location>
</feature>
<dbReference type="EMBL" id="MFEJ01000019">
    <property type="protein sequence ID" value="OGE80173.1"/>
    <property type="molecule type" value="Genomic_DNA"/>
</dbReference>
<dbReference type="AlphaFoldDB" id="A0A1F5NRC1"/>
<dbReference type="Proteomes" id="UP000176233">
    <property type="component" value="Unassembled WGS sequence"/>
</dbReference>
<evidence type="ECO:0000256" key="4">
    <source>
        <dbReference type="ARBA" id="ARBA00022980"/>
    </source>
</evidence>
<sequence>MKVILTKDVEGLGRTGDVKEVSDGHARNFLIPKHFALPATSSVLARVQKEAQERVAKIAKDQGRLLDFKKKLENRTITIKAKADKTHLFAAIHEKDIADAVNAKLGVEINPDIIKLKEPIKTLGLHSIEIRFAKDQVALVQLQVEAV</sequence>
<dbReference type="InterPro" id="IPR020070">
    <property type="entry name" value="Ribosomal_bL9_N"/>
</dbReference>
<feature type="domain" description="Large ribosomal subunit protein bL9 C-terminal" evidence="9">
    <location>
        <begin position="68"/>
        <end position="146"/>
    </location>
</feature>
<dbReference type="InterPro" id="IPR020594">
    <property type="entry name" value="Ribosomal_bL9_bac/chp"/>
</dbReference>
<accession>A0A1F5NRC1</accession>
<comment type="caution">
    <text evidence="10">The sequence shown here is derived from an EMBL/GenBank/DDBJ whole genome shotgun (WGS) entry which is preliminary data.</text>
</comment>
<dbReference type="GO" id="GO:0006412">
    <property type="term" value="P:translation"/>
    <property type="evidence" value="ECO:0007669"/>
    <property type="project" value="UniProtKB-UniRule"/>
</dbReference>